<keyword evidence="7 15" id="KW-1133">Transmembrane helix</keyword>
<evidence type="ECO:0000256" key="16">
    <source>
        <dbReference type="RuleBase" id="RU003848"/>
    </source>
</evidence>
<evidence type="ECO:0000256" key="14">
    <source>
        <dbReference type="ARBA" id="ARBA00037847"/>
    </source>
</evidence>
<evidence type="ECO:0000256" key="17">
    <source>
        <dbReference type="SAM" id="Coils"/>
    </source>
</evidence>
<sequence length="167" mass="19143">MELLMPALGYFVWTLVAFVIVFLILKKFAWKPILSTLSDREKNIADSIATAERVKLEMAQLKNENEALMQKAREERAEMLKEAKEIRDKIVNEAKEQAKVEANKVLADAQASIEQQKNAALTEVKNKIGNMVIEVTEKVIRRELSNKSEQEQYIRTLADELPLTNRN</sequence>
<comment type="subunit">
    <text evidence="13">F-type ATPases have 2 components, F(1) - the catalytic core - and F(0) - the membrane proton channel. F(1) has five subunits: alpha(3), beta(3), gamma(1), delta(1), epsilon(1). F(0) has four main subunits: a(1), b(2) and c(10-14). The alpha and beta chains form an alternating ring which encloses part of the gamma chain. F(1) is attached to F(0) by a central stalk formed by the gamma and epsilon chains, while a peripheral stalk is formed by the delta and b chains.</text>
</comment>
<evidence type="ECO:0000256" key="4">
    <source>
        <dbReference type="ARBA" id="ARBA00022547"/>
    </source>
</evidence>
<evidence type="ECO:0000256" key="5">
    <source>
        <dbReference type="ARBA" id="ARBA00022692"/>
    </source>
</evidence>
<dbReference type="GO" id="GO:0046961">
    <property type="term" value="F:proton-transporting ATPase activity, rotational mechanism"/>
    <property type="evidence" value="ECO:0007669"/>
    <property type="project" value="TreeGrafter"/>
</dbReference>
<comment type="function">
    <text evidence="11 15">F(1)F(0) ATP synthase produces ATP from ADP in the presence of a proton or sodium gradient. F-type ATPases consist of two structural domains, F(1) containing the extramembraneous catalytic core and F(0) containing the membrane proton channel, linked together by a central stalk and a peripheral stalk. During catalysis, ATP synthesis in the catalytic domain of F(1) is coupled via a rotary mechanism of the central stalk subunits to proton translocation.</text>
</comment>
<dbReference type="AlphaFoldDB" id="A0A0E9N5W5"/>
<dbReference type="SUPFAM" id="SSF81573">
    <property type="entry name" value="F1F0 ATP synthase subunit B, membrane domain"/>
    <property type="match status" value="1"/>
</dbReference>
<dbReference type="Proteomes" id="UP000033121">
    <property type="component" value="Unassembled WGS sequence"/>
</dbReference>
<organism evidence="18 19">
    <name type="scientific">Flavihumibacter petaseus NBRC 106054</name>
    <dbReference type="NCBI Taxonomy" id="1220578"/>
    <lineage>
        <taxon>Bacteria</taxon>
        <taxon>Pseudomonadati</taxon>
        <taxon>Bacteroidota</taxon>
        <taxon>Chitinophagia</taxon>
        <taxon>Chitinophagales</taxon>
        <taxon>Chitinophagaceae</taxon>
        <taxon>Flavihumibacter</taxon>
    </lineage>
</organism>
<dbReference type="InterPro" id="IPR002146">
    <property type="entry name" value="ATP_synth_b/b'su_bac/chlpt"/>
</dbReference>
<dbReference type="PANTHER" id="PTHR33445:SF1">
    <property type="entry name" value="ATP SYNTHASE SUBUNIT B"/>
    <property type="match status" value="1"/>
</dbReference>
<keyword evidence="6 15" id="KW-0375">Hydrogen ion transport</keyword>
<dbReference type="GO" id="GO:0045259">
    <property type="term" value="C:proton-transporting ATP synthase complex"/>
    <property type="evidence" value="ECO:0007669"/>
    <property type="project" value="UniProtKB-KW"/>
</dbReference>
<reference evidence="18 19" key="1">
    <citation type="submission" date="2015-04" db="EMBL/GenBank/DDBJ databases">
        <title>Whole genome shotgun sequence of Flavihumibacter petaseus NBRC 106054.</title>
        <authorList>
            <person name="Miyazawa S."/>
            <person name="Hosoyama A."/>
            <person name="Hashimoto M."/>
            <person name="Noguchi M."/>
            <person name="Tsuchikane K."/>
            <person name="Ohji S."/>
            <person name="Yamazoe A."/>
            <person name="Ichikawa N."/>
            <person name="Kimura A."/>
            <person name="Fujita N."/>
        </authorList>
    </citation>
    <scope>NUCLEOTIDE SEQUENCE [LARGE SCALE GENOMIC DNA]</scope>
    <source>
        <strain evidence="18 19">NBRC 106054</strain>
    </source>
</reference>
<keyword evidence="8 15" id="KW-0406">Ion transport</keyword>
<evidence type="ECO:0000256" key="13">
    <source>
        <dbReference type="ARBA" id="ARBA00026054"/>
    </source>
</evidence>
<dbReference type="PANTHER" id="PTHR33445">
    <property type="entry name" value="ATP SYNTHASE SUBUNIT B', CHLOROPLASTIC"/>
    <property type="match status" value="1"/>
</dbReference>
<dbReference type="GO" id="GO:0012505">
    <property type="term" value="C:endomembrane system"/>
    <property type="evidence" value="ECO:0007669"/>
    <property type="project" value="UniProtKB-SubCell"/>
</dbReference>
<protein>
    <recommendedName>
        <fullName evidence="15">ATP synthase subunit b</fullName>
    </recommendedName>
    <alternativeName>
        <fullName evidence="15">ATP synthase F(0) sector subunit b</fullName>
    </alternativeName>
    <alternativeName>
        <fullName evidence="15">ATPase subunit I</fullName>
    </alternativeName>
    <alternativeName>
        <fullName evidence="15">F-type ATPase subunit b</fullName>
        <shortName evidence="15">F-ATPase subunit b</shortName>
    </alternativeName>
</protein>
<comment type="subunit">
    <text evidence="15">F-type ATPases have 2 components, F(1) - the catalytic core - and F(0) - the membrane proton channel. F(1) has five subunits: alpha(3), beta(3), gamma(1), delta(1), epsilon(1). F(0) has three main subunits: a(1), b(2) and c(10-14). The alpha and beta chains form an alternating ring which encloses part of the gamma chain. F(1) is attached to F(0) by a central stalk formed by the gamma and epsilon chains, while a peripheral stalk is formed by the delta and b chains.</text>
</comment>
<dbReference type="CDD" id="cd06503">
    <property type="entry name" value="ATP-synt_Fo_b"/>
    <property type="match status" value="1"/>
</dbReference>
<dbReference type="GO" id="GO:0046933">
    <property type="term" value="F:proton-transporting ATP synthase activity, rotational mechanism"/>
    <property type="evidence" value="ECO:0007669"/>
    <property type="project" value="UniProtKB-UniRule"/>
</dbReference>
<evidence type="ECO:0000256" key="12">
    <source>
        <dbReference type="ARBA" id="ARBA00025614"/>
    </source>
</evidence>
<keyword evidence="3 15" id="KW-1003">Cell membrane</keyword>
<evidence type="ECO:0000256" key="10">
    <source>
        <dbReference type="ARBA" id="ARBA00023310"/>
    </source>
</evidence>
<dbReference type="EMBL" id="BBWV01000004">
    <property type="protein sequence ID" value="GAO45081.1"/>
    <property type="molecule type" value="Genomic_DNA"/>
</dbReference>
<evidence type="ECO:0000313" key="19">
    <source>
        <dbReference type="Proteomes" id="UP000033121"/>
    </source>
</evidence>
<accession>A0A0E9N5W5</accession>
<dbReference type="InterPro" id="IPR005864">
    <property type="entry name" value="ATP_synth_F0_bsu_bac"/>
</dbReference>
<evidence type="ECO:0000256" key="15">
    <source>
        <dbReference type="HAMAP-Rule" id="MF_01398"/>
    </source>
</evidence>
<keyword evidence="4 15" id="KW-0138">CF(0)</keyword>
<keyword evidence="19" id="KW-1185">Reference proteome</keyword>
<evidence type="ECO:0000256" key="8">
    <source>
        <dbReference type="ARBA" id="ARBA00023065"/>
    </source>
</evidence>
<comment type="similarity">
    <text evidence="1 15 16">Belongs to the ATPase B chain family.</text>
</comment>
<evidence type="ECO:0000256" key="9">
    <source>
        <dbReference type="ARBA" id="ARBA00023136"/>
    </source>
</evidence>
<dbReference type="RefSeq" id="WP_046371054.1">
    <property type="nucleotide sequence ID" value="NZ_BBWV01000004.1"/>
</dbReference>
<evidence type="ECO:0000256" key="6">
    <source>
        <dbReference type="ARBA" id="ARBA00022781"/>
    </source>
</evidence>
<feature type="transmembrane region" description="Helical" evidence="15">
    <location>
        <begin position="6"/>
        <end position="25"/>
    </location>
</feature>
<name>A0A0E9N5W5_9BACT</name>
<dbReference type="OrthoDB" id="9795289at2"/>
<dbReference type="STRING" id="1220578.FPE01S_04_03240"/>
<dbReference type="InterPro" id="IPR050059">
    <property type="entry name" value="ATP_synthase_B_chain"/>
</dbReference>
<dbReference type="Pfam" id="PF00430">
    <property type="entry name" value="ATP-synt_B"/>
    <property type="match status" value="1"/>
</dbReference>
<evidence type="ECO:0000256" key="1">
    <source>
        <dbReference type="ARBA" id="ARBA00005513"/>
    </source>
</evidence>
<dbReference type="InterPro" id="IPR028987">
    <property type="entry name" value="ATP_synth_B-like_membr_sf"/>
</dbReference>
<keyword evidence="5 15" id="KW-0812">Transmembrane</keyword>
<dbReference type="Gene3D" id="1.20.5.620">
    <property type="entry name" value="F1F0 ATP synthase subunit B, membrane domain"/>
    <property type="match status" value="1"/>
</dbReference>
<keyword evidence="10 15" id="KW-0066">ATP synthesis</keyword>
<comment type="function">
    <text evidence="12">Component of the F(0) channel, it forms part of the peripheral stalk, linking F(1) to F(0). The b'-subunit is a diverged and duplicated form of b found in plants and photosynthetic bacteria.</text>
</comment>
<dbReference type="HAMAP" id="MF_01398">
    <property type="entry name" value="ATP_synth_b_bprime"/>
    <property type="match status" value="1"/>
</dbReference>
<gene>
    <name evidence="15 18" type="primary">atpF</name>
    <name evidence="18" type="ORF">FPE01S_04_03240</name>
</gene>
<evidence type="ECO:0000256" key="11">
    <source>
        <dbReference type="ARBA" id="ARBA00025198"/>
    </source>
</evidence>
<dbReference type="GO" id="GO:0005886">
    <property type="term" value="C:plasma membrane"/>
    <property type="evidence" value="ECO:0007669"/>
    <property type="project" value="UniProtKB-SubCell"/>
</dbReference>
<keyword evidence="17" id="KW-0175">Coiled coil</keyword>
<proteinExistence type="inferred from homology"/>
<dbReference type="NCBIfam" id="TIGR01144">
    <property type="entry name" value="ATP_synt_b"/>
    <property type="match status" value="1"/>
</dbReference>
<evidence type="ECO:0000313" key="18">
    <source>
        <dbReference type="EMBL" id="GAO45081.1"/>
    </source>
</evidence>
<comment type="subcellular location">
    <subcellularLocation>
        <location evidence="15">Cell membrane</location>
        <topology evidence="15">Single-pass membrane protein</topology>
    </subcellularLocation>
    <subcellularLocation>
        <location evidence="14">Endomembrane system</location>
        <topology evidence="14">Single-pass membrane protein</topology>
    </subcellularLocation>
</comment>
<evidence type="ECO:0000256" key="2">
    <source>
        <dbReference type="ARBA" id="ARBA00022448"/>
    </source>
</evidence>
<feature type="coiled-coil region" evidence="17">
    <location>
        <begin position="44"/>
        <end position="119"/>
    </location>
</feature>
<evidence type="ECO:0000256" key="3">
    <source>
        <dbReference type="ARBA" id="ARBA00022475"/>
    </source>
</evidence>
<keyword evidence="9 15" id="KW-0472">Membrane</keyword>
<keyword evidence="2 15" id="KW-0813">Transport</keyword>
<evidence type="ECO:0000256" key="7">
    <source>
        <dbReference type="ARBA" id="ARBA00022989"/>
    </source>
</evidence>
<comment type="caution">
    <text evidence="18">The sequence shown here is derived from an EMBL/GenBank/DDBJ whole genome shotgun (WGS) entry which is preliminary data.</text>
</comment>